<organism evidence="1 2">
    <name type="scientific">Tigheibacillus halophilus</name>
    <dbReference type="NCBI Taxonomy" id="361280"/>
    <lineage>
        <taxon>Bacteria</taxon>
        <taxon>Bacillati</taxon>
        <taxon>Bacillota</taxon>
        <taxon>Bacilli</taxon>
        <taxon>Bacillales</taxon>
        <taxon>Bacillaceae</taxon>
        <taxon>Tigheibacillus</taxon>
    </lineage>
</organism>
<proteinExistence type="predicted"/>
<evidence type="ECO:0000313" key="2">
    <source>
        <dbReference type="Proteomes" id="UP001281447"/>
    </source>
</evidence>
<dbReference type="Proteomes" id="UP001281447">
    <property type="component" value="Unassembled WGS sequence"/>
</dbReference>
<protein>
    <recommendedName>
        <fullName evidence="3">MMPL family protein</fullName>
    </recommendedName>
</protein>
<reference evidence="1 2" key="1">
    <citation type="submission" date="2023-10" db="EMBL/GenBank/DDBJ databases">
        <title>Virgibacillus halophilus 5B73C genome.</title>
        <authorList>
            <person name="Miliotis G."/>
            <person name="Sengupta P."/>
            <person name="Hameed A."/>
            <person name="Chuvochina M."/>
            <person name="Mcdonagh F."/>
            <person name="Simpson A.C."/>
            <person name="Singh N.K."/>
            <person name="Rekha P.D."/>
            <person name="Raman K."/>
            <person name="Hugenholtz P."/>
            <person name="Venkateswaran K."/>
        </authorList>
    </citation>
    <scope>NUCLEOTIDE SEQUENCE [LARGE SCALE GENOMIC DNA]</scope>
    <source>
        <strain evidence="1 2">5B73C</strain>
    </source>
</reference>
<evidence type="ECO:0008006" key="3">
    <source>
        <dbReference type="Google" id="ProtNLM"/>
    </source>
</evidence>
<sequence>MKHIIKFRWLVGAAWLIAALCLFIFAPDLQQLVQEKGQMSAPEDSPSVQASKLLDKMNPNSAKDNASAVLVFHEKNGISKSEKDSVGKAIEILKSKKRSARCLGHSRFSG</sequence>
<accession>A0ABU5C9B8</accession>
<gene>
    <name evidence="1" type="ORF">RWE15_17960</name>
</gene>
<name>A0ABU5C9B8_9BACI</name>
<keyword evidence="2" id="KW-1185">Reference proteome</keyword>
<comment type="caution">
    <text evidence="1">The sequence shown here is derived from an EMBL/GenBank/DDBJ whole genome shotgun (WGS) entry which is preliminary data.</text>
</comment>
<dbReference type="EMBL" id="JAWDIP010000004">
    <property type="protein sequence ID" value="MDY0395922.1"/>
    <property type="molecule type" value="Genomic_DNA"/>
</dbReference>
<evidence type="ECO:0000313" key="1">
    <source>
        <dbReference type="EMBL" id="MDY0395922.1"/>
    </source>
</evidence>